<dbReference type="Pfam" id="PF01252">
    <property type="entry name" value="Peptidase_A8"/>
    <property type="match status" value="1"/>
</dbReference>
<dbReference type="GO" id="GO:0006508">
    <property type="term" value="P:proteolysis"/>
    <property type="evidence" value="ECO:0007669"/>
    <property type="project" value="InterPro"/>
</dbReference>
<dbReference type="GO" id="GO:0016020">
    <property type="term" value="C:membrane"/>
    <property type="evidence" value="ECO:0007669"/>
    <property type="project" value="InterPro"/>
</dbReference>
<sequence length="115" mass="13270">MYLHIINLICFFDFCVRYLLNETAIIRNKGFALGIAYLPNESRRNLLHLGAFFCLLFTALRFQSIFLSALIIASLYNLLNRLISGCVIDYIYFLSLSFNLCDLIIVTNTLLFIIT</sequence>
<feature type="transmembrane region" description="Helical" evidence="1">
    <location>
        <begin position="91"/>
        <end position="114"/>
    </location>
</feature>
<dbReference type="InterPro" id="IPR001872">
    <property type="entry name" value="Peptidase_A8"/>
</dbReference>
<evidence type="ECO:0008006" key="3">
    <source>
        <dbReference type="Google" id="ProtNLM"/>
    </source>
</evidence>
<keyword evidence="1" id="KW-0812">Transmembrane</keyword>
<reference evidence="2" key="1">
    <citation type="submission" date="2018-10" db="EMBL/GenBank/DDBJ databases">
        <title>Hidden diversity of soil giant viruses.</title>
        <authorList>
            <person name="Schulz F."/>
            <person name="Alteio L."/>
            <person name="Goudeau D."/>
            <person name="Ryan E.M."/>
            <person name="Malmstrom R.R."/>
            <person name="Blanchard J."/>
            <person name="Woyke T."/>
        </authorList>
    </citation>
    <scope>NUCLEOTIDE SEQUENCE</scope>
    <source>
        <strain evidence="2">HAV1</strain>
    </source>
</reference>
<dbReference type="EMBL" id="MK072285">
    <property type="protein sequence ID" value="AYV81589.1"/>
    <property type="molecule type" value="Genomic_DNA"/>
</dbReference>
<name>A0A3G5A887_9VIRU</name>
<accession>A0A3G5A887</accession>
<dbReference type="GO" id="GO:0004190">
    <property type="term" value="F:aspartic-type endopeptidase activity"/>
    <property type="evidence" value="ECO:0007669"/>
    <property type="project" value="InterPro"/>
</dbReference>
<evidence type="ECO:0000313" key="2">
    <source>
        <dbReference type="EMBL" id="AYV81589.1"/>
    </source>
</evidence>
<evidence type="ECO:0000256" key="1">
    <source>
        <dbReference type="SAM" id="Phobius"/>
    </source>
</evidence>
<keyword evidence="1" id="KW-0472">Membrane</keyword>
<feature type="transmembrane region" description="Helical" evidence="1">
    <location>
        <begin position="46"/>
        <end position="79"/>
    </location>
</feature>
<proteinExistence type="predicted"/>
<keyword evidence="1" id="KW-1133">Transmembrane helix</keyword>
<gene>
    <name evidence="2" type="ORF">Harvfovirus43_11</name>
</gene>
<protein>
    <recommendedName>
        <fullName evidence="3">Signal peptidase II</fullName>
    </recommendedName>
</protein>
<organism evidence="2">
    <name type="scientific">Harvfovirus sp</name>
    <dbReference type="NCBI Taxonomy" id="2487768"/>
    <lineage>
        <taxon>Viruses</taxon>
        <taxon>Varidnaviria</taxon>
        <taxon>Bamfordvirae</taxon>
        <taxon>Nucleocytoviricota</taxon>
        <taxon>Megaviricetes</taxon>
        <taxon>Imitervirales</taxon>
        <taxon>Mimiviridae</taxon>
        <taxon>Klosneuvirinae</taxon>
    </lineage>
</organism>
<dbReference type="PRINTS" id="PR00781">
    <property type="entry name" value="LIPOSIGPTASE"/>
</dbReference>